<evidence type="ECO:0000313" key="3">
    <source>
        <dbReference type="Proteomes" id="UP000181884"/>
    </source>
</evidence>
<comment type="caution">
    <text evidence="2">The sequence shown here is derived from an EMBL/GenBank/DDBJ whole genome shotgun (WGS) entry which is preliminary data.</text>
</comment>
<proteinExistence type="predicted"/>
<evidence type="ECO:0000313" key="2">
    <source>
        <dbReference type="EMBL" id="OJG18183.1"/>
    </source>
</evidence>
<dbReference type="AlphaFoldDB" id="A0A1L8REN1"/>
<dbReference type="EMBL" id="JXKH01000005">
    <property type="protein sequence ID" value="OJG18183.1"/>
    <property type="molecule type" value="Genomic_DNA"/>
</dbReference>
<dbReference type="Proteomes" id="UP000181884">
    <property type="component" value="Unassembled WGS sequence"/>
</dbReference>
<accession>A0A1L8REN1</accession>
<keyword evidence="3" id="KW-1185">Reference proteome</keyword>
<feature type="region of interest" description="Disordered" evidence="1">
    <location>
        <begin position="167"/>
        <end position="194"/>
    </location>
</feature>
<dbReference type="STRING" id="214095.RU97_GL002256"/>
<organism evidence="2 3">
    <name type="scientific">Enterococcus canis</name>
    <dbReference type="NCBI Taxonomy" id="214095"/>
    <lineage>
        <taxon>Bacteria</taxon>
        <taxon>Bacillati</taxon>
        <taxon>Bacillota</taxon>
        <taxon>Bacilli</taxon>
        <taxon>Lactobacillales</taxon>
        <taxon>Enterococcaceae</taxon>
        <taxon>Enterococcus</taxon>
    </lineage>
</organism>
<protein>
    <submittedName>
        <fullName evidence="2">Uncharacterized protein</fullName>
    </submittedName>
</protein>
<name>A0A1L8REN1_9ENTE</name>
<reference evidence="2 3" key="1">
    <citation type="submission" date="2014-12" db="EMBL/GenBank/DDBJ databases">
        <title>Draft genome sequences of 29 type strains of Enterococci.</title>
        <authorList>
            <person name="Zhong Z."/>
            <person name="Sun Z."/>
            <person name="Liu W."/>
            <person name="Zhang W."/>
            <person name="Zhang H."/>
        </authorList>
    </citation>
    <scope>NUCLEOTIDE SEQUENCE [LARGE SCALE GENOMIC DNA]</scope>
    <source>
        <strain evidence="2 3">DSM 17029</strain>
    </source>
</reference>
<sequence length="285" mass="31616">MTDGIESLAGEEYQRAEVFFETALKEKPEDKKARNYLSGTKNLDELLEFKEKGDLEEGVNTASKILNNKDTPSSIKKKAEALNLELTAVQTEMATHTQTYTEAEALSKEKKYEDSNKKLETILDVDLNGPFFDTLLSQANNLKKANDGEINRESEQRKLEEAKIEEEQQAAAEAEAERVAEEQQTASQSGIIPEKFRGHWGEAGANTSLFELTATHYIDSIGGKEYRIINVSTQDGVLVLSWDLEDFSDKYGAASLGPGPQPFMYVINADDTLSSMSGADLQRIS</sequence>
<gene>
    <name evidence="2" type="ORF">RU97_GL002256</name>
</gene>
<evidence type="ECO:0000256" key="1">
    <source>
        <dbReference type="SAM" id="MobiDB-lite"/>
    </source>
</evidence>